<keyword evidence="6" id="KW-0325">Glycoprotein</keyword>
<gene>
    <name evidence="13" type="ORF">H6P81_002087</name>
</gene>
<evidence type="ECO:0000313" key="14">
    <source>
        <dbReference type="Proteomes" id="UP000825729"/>
    </source>
</evidence>
<keyword evidence="4" id="KW-0472">Membrane</keyword>
<evidence type="ECO:0000256" key="1">
    <source>
        <dbReference type="ARBA" id="ARBA00004589"/>
    </source>
</evidence>
<dbReference type="SUPFAM" id="SSF49503">
    <property type="entry name" value="Cupredoxins"/>
    <property type="match status" value="1"/>
</dbReference>
<evidence type="ECO:0000313" key="13">
    <source>
        <dbReference type="EMBL" id="KAG9457579.1"/>
    </source>
</evidence>
<name>A0AAV7FAF2_ARIFI</name>
<evidence type="ECO:0000256" key="7">
    <source>
        <dbReference type="ARBA" id="ARBA00023288"/>
    </source>
</evidence>
<keyword evidence="14" id="KW-1185">Reference proteome</keyword>
<proteinExistence type="inferred from homology"/>
<dbReference type="Proteomes" id="UP000825729">
    <property type="component" value="Unassembled WGS sequence"/>
</dbReference>
<dbReference type="PROSITE" id="PS51485">
    <property type="entry name" value="PHYTOCYANIN"/>
    <property type="match status" value="1"/>
</dbReference>
<dbReference type="GO" id="GO:0012505">
    <property type="term" value="C:endomembrane system"/>
    <property type="evidence" value="ECO:0007669"/>
    <property type="project" value="UniProtKB-SubCell"/>
</dbReference>
<evidence type="ECO:0000256" key="6">
    <source>
        <dbReference type="ARBA" id="ARBA00023180"/>
    </source>
</evidence>
<dbReference type="GO" id="GO:0005886">
    <property type="term" value="C:plasma membrane"/>
    <property type="evidence" value="ECO:0007669"/>
    <property type="project" value="TreeGrafter"/>
</dbReference>
<evidence type="ECO:0000256" key="3">
    <source>
        <dbReference type="ARBA" id="ARBA00022729"/>
    </source>
</evidence>
<accession>A0AAV7FAF2</accession>
<dbReference type="InterPro" id="IPR008972">
    <property type="entry name" value="Cupredoxin"/>
</dbReference>
<comment type="similarity">
    <text evidence="8">Belongs to the early nodulin-like (ENODL) family.</text>
</comment>
<evidence type="ECO:0000256" key="11">
    <source>
        <dbReference type="SAM" id="SignalP"/>
    </source>
</evidence>
<dbReference type="InterPro" id="IPR041846">
    <property type="entry name" value="ENL_dom"/>
</dbReference>
<dbReference type="Gene3D" id="2.60.40.420">
    <property type="entry name" value="Cupredoxins - blue copper proteins"/>
    <property type="match status" value="1"/>
</dbReference>
<evidence type="ECO:0000256" key="2">
    <source>
        <dbReference type="ARBA" id="ARBA00022622"/>
    </source>
</evidence>
<comment type="caution">
    <text evidence="13">The sequence shown here is derived from an EMBL/GenBank/DDBJ whole genome shotgun (WGS) entry which is preliminary data.</text>
</comment>
<dbReference type="AlphaFoldDB" id="A0AAV7FAF2"/>
<dbReference type="FunFam" id="2.60.40.420:FF:000010">
    <property type="entry name" value="Early nodulin-like protein 1"/>
    <property type="match status" value="1"/>
</dbReference>
<comment type="subcellular location">
    <subcellularLocation>
        <location evidence="9">Endomembrane system</location>
        <topology evidence="9">Lipid-anchor</topology>
    </subcellularLocation>
    <subcellularLocation>
        <location evidence="1">Membrane</location>
        <topology evidence="1">Lipid-anchor</topology>
        <topology evidence="1">GPI-anchor</topology>
    </subcellularLocation>
</comment>
<organism evidence="13 14">
    <name type="scientific">Aristolochia fimbriata</name>
    <name type="common">White veined hardy Dutchman's pipe vine</name>
    <dbReference type="NCBI Taxonomy" id="158543"/>
    <lineage>
        <taxon>Eukaryota</taxon>
        <taxon>Viridiplantae</taxon>
        <taxon>Streptophyta</taxon>
        <taxon>Embryophyta</taxon>
        <taxon>Tracheophyta</taxon>
        <taxon>Spermatophyta</taxon>
        <taxon>Magnoliopsida</taxon>
        <taxon>Magnoliidae</taxon>
        <taxon>Piperales</taxon>
        <taxon>Aristolochiaceae</taxon>
        <taxon>Aristolochia</taxon>
    </lineage>
</organism>
<protein>
    <recommendedName>
        <fullName evidence="12">Phytocyanin domain-containing protein</fullName>
    </recommendedName>
</protein>
<keyword evidence="2" id="KW-0336">GPI-anchor</keyword>
<dbReference type="Pfam" id="PF02298">
    <property type="entry name" value="Cu_bind_like"/>
    <property type="match status" value="1"/>
</dbReference>
<evidence type="ECO:0000256" key="10">
    <source>
        <dbReference type="SAM" id="MobiDB-lite"/>
    </source>
</evidence>
<dbReference type="PANTHER" id="PTHR33021">
    <property type="entry name" value="BLUE COPPER PROTEIN"/>
    <property type="match status" value="1"/>
</dbReference>
<evidence type="ECO:0000259" key="12">
    <source>
        <dbReference type="PROSITE" id="PS51485"/>
    </source>
</evidence>
<feature type="compositionally biased region" description="Low complexity" evidence="10">
    <location>
        <begin position="137"/>
        <end position="149"/>
    </location>
</feature>
<keyword evidence="7" id="KW-0449">Lipoprotein</keyword>
<dbReference type="GO" id="GO:0009055">
    <property type="term" value="F:electron transfer activity"/>
    <property type="evidence" value="ECO:0007669"/>
    <property type="project" value="InterPro"/>
</dbReference>
<dbReference type="EMBL" id="JAINDJ010000002">
    <property type="protein sequence ID" value="KAG9457579.1"/>
    <property type="molecule type" value="Genomic_DNA"/>
</dbReference>
<feature type="signal peptide" evidence="11">
    <location>
        <begin position="1"/>
        <end position="30"/>
    </location>
</feature>
<feature type="region of interest" description="Disordered" evidence="10">
    <location>
        <begin position="137"/>
        <end position="191"/>
    </location>
</feature>
<sequence length="212" mass="21688">MALSSATHVCKLLFLCFCSVVSLAALGTLAHQFAVGGSKGWIEPSGNETETYNDWAVDNRFQVGDSLYFKYSDDSVLVVESDAYEKCDTSNPISKYDDGNTIFVFDRYGFFYFISGAQGRCLGGQKLIVQVLGQSEAASSPEGSSPAPSSGGGAIASPPPSEDESPSAGGGGAGGGDDGKGGEGNKGGTPSSSTKLAFGFASALTALIGVFL</sequence>
<keyword evidence="3 11" id="KW-0732">Signal</keyword>
<reference evidence="13 14" key="1">
    <citation type="submission" date="2021-07" db="EMBL/GenBank/DDBJ databases">
        <title>The Aristolochia fimbriata genome: insights into angiosperm evolution, floral development and chemical biosynthesis.</title>
        <authorList>
            <person name="Jiao Y."/>
        </authorList>
    </citation>
    <scope>NUCLEOTIDE SEQUENCE [LARGE SCALE GENOMIC DNA]</scope>
    <source>
        <strain evidence="13">IBCAS-2021</strain>
        <tissue evidence="13">Leaf</tissue>
    </source>
</reference>
<dbReference type="CDD" id="cd11019">
    <property type="entry name" value="OsENODL1_like"/>
    <property type="match status" value="1"/>
</dbReference>
<evidence type="ECO:0000256" key="9">
    <source>
        <dbReference type="ARBA" id="ARBA00037868"/>
    </source>
</evidence>
<dbReference type="GO" id="GO:0098552">
    <property type="term" value="C:side of membrane"/>
    <property type="evidence" value="ECO:0007669"/>
    <property type="project" value="UniProtKB-KW"/>
</dbReference>
<evidence type="ECO:0000256" key="4">
    <source>
        <dbReference type="ARBA" id="ARBA00023136"/>
    </source>
</evidence>
<keyword evidence="5" id="KW-1015">Disulfide bond</keyword>
<dbReference type="InterPro" id="IPR039391">
    <property type="entry name" value="Phytocyanin-like"/>
</dbReference>
<dbReference type="InterPro" id="IPR003245">
    <property type="entry name" value="Phytocyanin_dom"/>
</dbReference>
<feature type="chain" id="PRO_5043720177" description="Phytocyanin domain-containing protein" evidence="11">
    <location>
        <begin position="31"/>
        <end position="212"/>
    </location>
</feature>
<dbReference type="PANTHER" id="PTHR33021:SF14">
    <property type="entry name" value="OS01G0272700 PROTEIN"/>
    <property type="match status" value="1"/>
</dbReference>
<feature type="domain" description="Phytocyanin" evidence="12">
    <location>
        <begin position="31"/>
        <end position="133"/>
    </location>
</feature>
<evidence type="ECO:0000256" key="8">
    <source>
        <dbReference type="ARBA" id="ARBA00035011"/>
    </source>
</evidence>
<evidence type="ECO:0000256" key="5">
    <source>
        <dbReference type="ARBA" id="ARBA00023157"/>
    </source>
</evidence>